<sequence length="136" mass="15726">MEIRLSSFKREHSLKELLSKDMSEYWASDDVLPHAIQISFSKVRYVQAVQLFLSFSQDDSYTPERVEIRAGMTREDIQAIGSVVLIEPEGLVTLCVARRCLYIQVVIHSNHQEGKDSHVRHIKVLESLTKEIYHKV</sequence>
<dbReference type="GeneID" id="26260997"/>
<accession>A0A0B2UNG1</accession>
<dbReference type="PIRSF" id="PIRSF028841">
    <property type="entry name" value="APC10_sub"/>
    <property type="match status" value="1"/>
</dbReference>
<dbReference type="HOGENOM" id="CLU_039415_3_1_1"/>
<keyword evidence="8" id="KW-1185">Reference proteome</keyword>
<evidence type="ECO:0000256" key="1">
    <source>
        <dbReference type="ARBA" id="ARBA00006762"/>
    </source>
</evidence>
<reference evidence="7 8" key="1">
    <citation type="journal article" date="2014" name="MBio">
        <title>The Ordospora colligata genome; evolution of extreme reduction in microsporidia and host-to-parasite horizontal gene transfer.</title>
        <authorList>
            <person name="Pombert J.-F."/>
            <person name="Haag K.L."/>
            <person name="Beidas S."/>
            <person name="Ebert D."/>
            <person name="Keeling P.J."/>
        </authorList>
    </citation>
    <scope>NUCLEOTIDE SEQUENCE [LARGE SCALE GENOMIC DNA]</scope>
    <source>
        <strain evidence="7 8">OC4</strain>
    </source>
</reference>
<keyword evidence="5" id="KW-0131">Cell cycle</keyword>
<dbReference type="InterPro" id="IPR008979">
    <property type="entry name" value="Galactose-bd-like_sf"/>
</dbReference>
<dbReference type="Pfam" id="PF03256">
    <property type="entry name" value="ANAPC10"/>
    <property type="match status" value="1"/>
</dbReference>
<protein>
    <submittedName>
        <fullName evidence="7">Subunit 10 of anaphase-promoting complex</fullName>
    </submittedName>
</protein>
<dbReference type="Proteomes" id="UP000031056">
    <property type="component" value="Unassembled WGS sequence"/>
</dbReference>
<keyword evidence="2" id="KW-0132">Cell division</keyword>
<dbReference type="InterPro" id="IPR004939">
    <property type="entry name" value="APC_su10/DOC_dom"/>
</dbReference>
<keyword evidence="3" id="KW-0498">Mitosis</keyword>
<dbReference type="GO" id="GO:0005680">
    <property type="term" value="C:anaphase-promoting complex"/>
    <property type="evidence" value="ECO:0007669"/>
    <property type="project" value="InterPro"/>
</dbReference>
<dbReference type="STRING" id="1354746.A0A0B2UNG1"/>
<proteinExistence type="inferred from homology"/>
<name>A0A0B2UNG1_9MICR</name>
<evidence type="ECO:0000313" key="7">
    <source>
        <dbReference type="EMBL" id="KHN70500.1"/>
    </source>
</evidence>
<evidence type="ECO:0000256" key="4">
    <source>
        <dbReference type="ARBA" id="ARBA00022786"/>
    </source>
</evidence>
<keyword evidence="4" id="KW-0833">Ubl conjugation pathway</keyword>
<dbReference type="AlphaFoldDB" id="A0A0B2UNG1"/>
<dbReference type="RefSeq" id="XP_014564542.1">
    <property type="nucleotide sequence ID" value="XM_014709056.1"/>
</dbReference>
<evidence type="ECO:0000259" key="6">
    <source>
        <dbReference type="PROSITE" id="PS51284"/>
    </source>
</evidence>
<dbReference type="FunCoup" id="A0A0B2UNG1">
    <property type="interactions" value="145"/>
</dbReference>
<dbReference type="SMART" id="SM01337">
    <property type="entry name" value="APC10"/>
    <property type="match status" value="1"/>
</dbReference>
<dbReference type="Gene3D" id="2.60.120.260">
    <property type="entry name" value="Galactose-binding domain-like"/>
    <property type="match status" value="1"/>
</dbReference>
<evidence type="ECO:0000256" key="3">
    <source>
        <dbReference type="ARBA" id="ARBA00022776"/>
    </source>
</evidence>
<dbReference type="GO" id="GO:0070979">
    <property type="term" value="P:protein K11-linked ubiquitination"/>
    <property type="evidence" value="ECO:0007669"/>
    <property type="project" value="TreeGrafter"/>
</dbReference>
<evidence type="ECO:0000313" key="8">
    <source>
        <dbReference type="Proteomes" id="UP000031056"/>
    </source>
</evidence>
<gene>
    <name evidence="7" type="ORF">M896_011540</name>
</gene>
<dbReference type="GO" id="GO:0031145">
    <property type="term" value="P:anaphase-promoting complex-dependent catabolic process"/>
    <property type="evidence" value="ECO:0007669"/>
    <property type="project" value="InterPro"/>
</dbReference>
<dbReference type="EMBL" id="JOKQ01000001">
    <property type="protein sequence ID" value="KHN70500.1"/>
    <property type="molecule type" value="Genomic_DNA"/>
</dbReference>
<dbReference type="PANTHER" id="PTHR12936:SF0">
    <property type="entry name" value="ANAPHASE-PROMOTING COMPLEX SUBUNIT 10"/>
    <property type="match status" value="1"/>
</dbReference>
<comment type="similarity">
    <text evidence="1">Belongs to the APC10 family.</text>
</comment>
<evidence type="ECO:0000256" key="5">
    <source>
        <dbReference type="ARBA" id="ARBA00023306"/>
    </source>
</evidence>
<dbReference type="GO" id="GO:0051301">
    <property type="term" value="P:cell division"/>
    <property type="evidence" value="ECO:0007669"/>
    <property type="project" value="UniProtKB-KW"/>
</dbReference>
<dbReference type="OrthoDB" id="24948at2759"/>
<feature type="domain" description="DOC" evidence="6">
    <location>
        <begin position="1"/>
        <end position="136"/>
    </location>
</feature>
<comment type="caution">
    <text evidence="7">The sequence shown here is derived from an EMBL/GenBank/DDBJ whole genome shotgun (WGS) entry which is preliminary data.</text>
</comment>
<dbReference type="PROSITE" id="PS51284">
    <property type="entry name" value="DOC"/>
    <property type="match status" value="1"/>
</dbReference>
<dbReference type="PANTHER" id="PTHR12936">
    <property type="entry name" value="ANAPHASE-PROMOTING COMPLEX 10"/>
    <property type="match status" value="1"/>
</dbReference>
<organism evidence="7 8">
    <name type="scientific">Ordospora colligata OC4</name>
    <dbReference type="NCBI Taxonomy" id="1354746"/>
    <lineage>
        <taxon>Eukaryota</taxon>
        <taxon>Fungi</taxon>
        <taxon>Fungi incertae sedis</taxon>
        <taxon>Microsporidia</taxon>
        <taxon>Ordosporidae</taxon>
        <taxon>Ordospora</taxon>
    </lineage>
</organism>
<dbReference type="InterPro" id="IPR016901">
    <property type="entry name" value="APC10/Doc1"/>
</dbReference>
<dbReference type="SUPFAM" id="SSF49785">
    <property type="entry name" value="Galactose-binding domain-like"/>
    <property type="match status" value="1"/>
</dbReference>
<dbReference type="InParanoid" id="A0A0B2UNG1"/>
<dbReference type="VEuPathDB" id="MicrosporidiaDB:M896_011540"/>
<evidence type="ECO:0000256" key="2">
    <source>
        <dbReference type="ARBA" id="ARBA00022618"/>
    </source>
</evidence>